<dbReference type="Gene3D" id="3.90.25.10">
    <property type="entry name" value="UDP-galactose 4-epimerase, domain 1"/>
    <property type="match status" value="1"/>
</dbReference>
<dbReference type="GO" id="GO:0005829">
    <property type="term" value="C:cytosol"/>
    <property type="evidence" value="ECO:0007669"/>
    <property type="project" value="TreeGrafter"/>
</dbReference>
<comment type="cofactor">
    <cofactor evidence="6">
        <name>Mg(2+)</name>
        <dbReference type="ChEBI" id="CHEBI:18420"/>
    </cofactor>
    <text evidence="6">Binds 1 Mg(2+) ion per monomer.</text>
</comment>
<protein>
    <recommendedName>
        <fullName evidence="4 6">dTDP-4-dehydrorhamnose reductase</fullName>
        <ecNumber evidence="3 6">1.1.1.133</ecNumber>
    </recommendedName>
</protein>
<keyword evidence="6" id="KW-0521">NADP</keyword>
<dbReference type="SUPFAM" id="SSF51735">
    <property type="entry name" value="NAD(P)-binding Rossmann-fold domains"/>
    <property type="match status" value="1"/>
</dbReference>
<dbReference type="Pfam" id="PF04321">
    <property type="entry name" value="RmlD_sub_bind"/>
    <property type="match status" value="1"/>
</dbReference>
<evidence type="ECO:0000256" key="4">
    <source>
        <dbReference type="ARBA" id="ARBA00017099"/>
    </source>
</evidence>
<name>A0A1T5JJQ0_9GAMM</name>
<dbReference type="EC" id="1.1.1.133" evidence="3 6"/>
<comment type="catalytic activity">
    <reaction evidence="5 6">
        <text>dTDP-beta-L-rhamnose + NADP(+) = dTDP-4-dehydro-beta-L-rhamnose + NADPH + H(+)</text>
        <dbReference type="Rhea" id="RHEA:21796"/>
        <dbReference type="ChEBI" id="CHEBI:15378"/>
        <dbReference type="ChEBI" id="CHEBI:57510"/>
        <dbReference type="ChEBI" id="CHEBI:57783"/>
        <dbReference type="ChEBI" id="CHEBI:58349"/>
        <dbReference type="ChEBI" id="CHEBI:62830"/>
        <dbReference type="EC" id="1.1.1.133"/>
    </reaction>
</comment>
<gene>
    <name evidence="8" type="ORF">SAMN06296058_0837</name>
</gene>
<comment type="pathway">
    <text evidence="1 6">Carbohydrate biosynthesis; dTDP-L-rhamnose biosynthesis.</text>
</comment>
<dbReference type="InterPro" id="IPR029903">
    <property type="entry name" value="RmlD-like-bd"/>
</dbReference>
<evidence type="ECO:0000256" key="3">
    <source>
        <dbReference type="ARBA" id="ARBA00012929"/>
    </source>
</evidence>
<keyword evidence="9" id="KW-1185">Reference proteome</keyword>
<reference evidence="8 9" key="1">
    <citation type="submission" date="2017-02" db="EMBL/GenBank/DDBJ databases">
        <authorList>
            <person name="Peterson S.W."/>
        </authorList>
    </citation>
    <scope>NUCLEOTIDE SEQUENCE [LARGE SCALE GENOMIC DNA]</scope>
    <source>
        <strain evidence="8 9">P15</strain>
    </source>
</reference>
<dbReference type="AlphaFoldDB" id="A0A1T5JJQ0"/>
<accession>A0A1T5JJQ0</accession>
<evidence type="ECO:0000256" key="2">
    <source>
        <dbReference type="ARBA" id="ARBA00010944"/>
    </source>
</evidence>
<dbReference type="STRING" id="428993.SAMN06296058_0837"/>
<evidence type="ECO:0000313" key="9">
    <source>
        <dbReference type="Proteomes" id="UP000190341"/>
    </source>
</evidence>
<dbReference type="PANTHER" id="PTHR10491">
    <property type="entry name" value="DTDP-4-DEHYDRORHAMNOSE REDUCTASE"/>
    <property type="match status" value="1"/>
</dbReference>
<dbReference type="InterPro" id="IPR005913">
    <property type="entry name" value="dTDP_dehydrorham_reduct"/>
</dbReference>
<dbReference type="RefSeq" id="WP_079723205.1">
    <property type="nucleotide sequence ID" value="NZ_BMCL01000003.1"/>
</dbReference>
<dbReference type="InterPro" id="IPR036291">
    <property type="entry name" value="NAD(P)-bd_dom_sf"/>
</dbReference>
<sequence length="298" mass="32373">MKILLLGANGQVGHELRRSLATRAHVVAATRDGRLDDGGECEVADFDAPDQLPRLVSRIAPDVVVNAAAYTAVDRAEEDPDAAFRTNAHAPAALARACLEAGITLVHYSTDYVFDGQAAHPYDENHATAPLSVYGASKLAGEQAIRDSGARHLIFRTAWVYGTRGRNFLLAMLQRARQGEALRVVADQYGTPTPAWLIADVTARVLAEHPHAEGTYHLTANGGTHWQGFAQTLLNEAAVLGLLAQAPSVTPIRSVDYPTRVTRPSYSRLDNSKLQNLLGEELPEWTTALDRVLESLRR</sequence>
<dbReference type="UniPathway" id="UPA00124"/>
<evidence type="ECO:0000256" key="6">
    <source>
        <dbReference type="RuleBase" id="RU364082"/>
    </source>
</evidence>
<keyword evidence="6" id="KW-0560">Oxidoreductase</keyword>
<dbReference type="EMBL" id="FUZV01000001">
    <property type="protein sequence ID" value="SKC51458.1"/>
    <property type="molecule type" value="Genomic_DNA"/>
</dbReference>
<evidence type="ECO:0000256" key="5">
    <source>
        <dbReference type="ARBA" id="ARBA00048200"/>
    </source>
</evidence>
<evidence type="ECO:0000259" key="7">
    <source>
        <dbReference type="Pfam" id="PF04321"/>
    </source>
</evidence>
<organism evidence="8 9">
    <name type="scientific">Pseudoxanthomonas indica</name>
    <dbReference type="NCBI Taxonomy" id="428993"/>
    <lineage>
        <taxon>Bacteria</taxon>
        <taxon>Pseudomonadati</taxon>
        <taxon>Pseudomonadota</taxon>
        <taxon>Gammaproteobacteria</taxon>
        <taxon>Lysobacterales</taxon>
        <taxon>Lysobacteraceae</taxon>
        <taxon>Pseudoxanthomonas</taxon>
    </lineage>
</organism>
<dbReference type="GO" id="GO:0009243">
    <property type="term" value="P:O antigen biosynthetic process"/>
    <property type="evidence" value="ECO:0007669"/>
    <property type="project" value="UniProtKB-UniPathway"/>
</dbReference>
<feature type="domain" description="RmlD-like substrate binding" evidence="7">
    <location>
        <begin position="1"/>
        <end position="296"/>
    </location>
</feature>
<dbReference type="NCBIfam" id="TIGR01214">
    <property type="entry name" value="rmlD"/>
    <property type="match status" value="1"/>
</dbReference>
<evidence type="ECO:0000256" key="1">
    <source>
        <dbReference type="ARBA" id="ARBA00004781"/>
    </source>
</evidence>
<comment type="function">
    <text evidence="6">Catalyzes the reduction of dTDP-6-deoxy-L-lyxo-4-hexulose to yield dTDP-L-rhamnose.</text>
</comment>
<dbReference type="PANTHER" id="PTHR10491:SF4">
    <property type="entry name" value="METHIONINE ADENOSYLTRANSFERASE 2 SUBUNIT BETA"/>
    <property type="match status" value="1"/>
</dbReference>
<dbReference type="GO" id="GO:0019305">
    <property type="term" value="P:dTDP-rhamnose biosynthetic process"/>
    <property type="evidence" value="ECO:0007669"/>
    <property type="project" value="UniProtKB-UniPathway"/>
</dbReference>
<dbReference type="UniPathway" id="UPA00281"/>
<comment type="similarity">
    <text evidence="2 6">Belongs to the dTDP-4-dehydrorhamnose reductase family.</text>
</comment>
<dbReference type="OrthoDB" id="9803892at2"/>
<proteinExistence type="inferred from homology"/>
<dbReference type="Gene3D" id="3.40.50.720">
    <property type="entry name" value="NAD(P)-binding Rossmann-like Domain"/>
    <property type="match status" value="1"/>
</dbReference>
<dbReference type="Proteomes" id="UP000190341">
    <property type="component" value="Unassembled WGS sequence"/>
</dbReference>
<dbReference type="GO" id="GO:0008831">
    <property type="term" value="F:dTDP-4-dehydrorhamnose reductase activity"/>
    <property type="evidence" value="ECO:0007669"/>
    <property type="project" value="UniProtKB-EC"/>
</dbReference>
<evidence type="ECO:0000313" key="8">
    <source>
        <dbReference type="EMBL" id="SKC51458.1"/>
    </source>
</evidence>
<dbReference type="CDD" id="cd05254">
    <property type="entry name" value="dTDP_HR_like_SDR_e"/>
    <property type="match status" value="1"/>
</dbReference>